<dbReference type="InterPro" id="IPR050828">
    <property type="entry name" value="C-type_lectin/matrix_domain"/>
</dbReference>
<dbReference type="Pfam" id="PF00059">
    <property type="entry name" value="Lectin_C"/>
    <property type="match status" value="1"/>
</dbReference>
<proteinExistence type="predicted"/>
<evidence type="ECO:0000256" key="2">
    <source>
        <dbReference type="ARBA" id="ARBA00004613"/>
    </source>
</evidence>
<feature type="domain" description="C-type lectin" evidence="6">
    <location>
        <begin position="132"/>
        <end position="228"/>
    </location>
</feature>
<organism evidence="7 8">
    <name type="scientific">Phrynosoma platyrhinos</name>
    <name type="common">Desert horned lizard</name>
    <dbReference type="NCBI Taxonomy" id="52577"/>
    <lineage>
        <taxon>Eukaryota</taxon>
        <taxon>Metazoa</taxon>
        <taxon>Chordata</taxon>
        <taxon>Craniata</taxon>
        <taxon>Vertebrata</taxon>
        <taxon>Euteleostomi</taxon>
        <taxon>Lepidosauria</taxon>
        <taxon>Squamata</taxon>
        <taxon>Bifurcata</taxon>
        <taxon>Unidentata</taxon>
        <taxon>Episquamata</taxon>
        <taxon>Toxicofera</taxon>
        <taxon>Iguania</taxon>
        <taxon>Phrynosomatidae</taxon>
        <taxon>Phrynosomatinae</taxon>
        <taxon>Phrynosoma</taxon>
    </lineage>
</organism>
<evidence type="ECO:0000256" key="5">
    <source>
        <dbReference type="SAM" id="Phobius"/>
    </source>
</evidence>
<reference evidence="7 8" key="1">
    <citation type="journal article" date="2022" name="Gigascience">
        <title>A chromosome-level genome assembly and annotation of the desert horned lizard, Phrynosoma platyrhinos, provides insight into chromosomal rearrangements among reptiles.</title>
        <authorList>
            <person name="Koochekian N."/>
            <person name="Ascanio A."/>
            <person name="Farleigh K."/>
            <person name="Card D.C."/>
            <person name="Schield D.R."/>
            <person name="Castoe T.A."/>
            <person name="Jezkova T."/>
        </authorList>
    </citation>
    <scope>NUCLEOTIDE SEQUENCE [LARGE SCALE GENOMIC DNA]</scope>
    <source>
        <strain evidence="7">NK-2021</strain>
    </source>
</reference>
<dbReference type="InterPro" id="IPR016187">
    <property type="entry name" value="CTDL_fold"/>
</dbReference>
<keyword evidence="3" id="KW-0964">Secreted</keyword>
<evidence type="ECO:0000259" key="6">
    <source>
        <dbReference type="PROSITE" id="PS50041"/>
    </source>
</evidence>
<dbReference type="InterPro" id="IPR001304">
    <property type="entry name" value="C-type_lectin-like"/>
</dbReference>
<keyword evidence="5" id="KW-1133">Transmembrane helix</keyword>
<keyword evidence="5" id="KW-0472">Membrane</keyword>
<comment type="subcellular location">
    <subcellularLocation>
        <location evidence="1">Cell membrane</location>
        <topology evidence="1">Single-pass type II membrane protein</topology>
    </subcellularLocation>
    <subcellularLocation>
        <location evidence="2">Secreted</location>
    </subcellularLocation>
</comment>
<dbReference type="SUPFAM" id="SSF56436">
    <property type="entry name" value="C-type lectin-like"/>
    <property type="match status" value="1"/>
</dbReference>
<dbReference type="Proteomes" id="UP000826234">
    <property type="component" value="Unassembled WGS sequence"/>
</dbReference>
<keyword evidence="5" id="KW-0812">Transmembrane</keyword>
<protein>
    <recommendedName>
        <fullName evidence="6">C-type lectin domain-containing protein</fullName>
    </recommendedName>
</protein>
<evidence type="ECO:0000313" key="7">
    <source>
        <dbReference type="EMBL" id="KAH0626066.1"/>
    </source>
</evidence>
<dbReference type="PANTHER" id="PTHR45710:SF26">
    <property type="entry name" value="RH26557P"/>
    <property type="match status" value="1"/>
</dbReference>
<dbReference type="EMBL" id="JAIPUX010000521">
    <property type="protein sequence ID" value="KAH0626066.1"/>
    <property type="molecule type" value="Genomic_DNA"/>
</dbReference>
<gene>
    <name evidence="7" type="ORF">JD844_000785</name>
</gene>
<dbReference type="InterPro" id="IPR016186">
    <property type="entry name" value="C-type_lectin-like/link_sf"/>
</dbReference>
<evidence type="ECO:0000256" key="4">
    <source>
        <dbReference type="ARBA" id="ARBA00023157"/>
    </source>
</evidence>
<dbReference type="SMART" id="SM00034">
    <property type="entry name" value="CLECT"/>
    <property type="match status" value="1"/>
</dbReference>
<dbReference type="PROSITE" id="PS00615">
    <property type="entry name" value="C_TYPE_LECTIN_1"/>
    <property type="match status" value="1"/>
</dbReference>
<dbReference type="PANTHER" id="PTHR45710">
    <property type="entry name" value="C-TYPE LECTIN DOMAIN-CONTAINING PROTEIN 180"/>
    <property type="match status" value="1"/>
</dbReference>
<dbReference type="InterPro" id="IPR018378">
    <property type="entry name" value="C-type_lectin_CS"/>
</dbReference>
<evidence type="ECO:0000256" key="3">
    <source>
        <dbReference type="ARBA" id="ARBA00022525"/>
    </source>
</evidence>
<keyword evidence="8" id="KW-1185">Reference proteome</keyword>
<evidence type="ECO:0000313" key="8">
    <source>
        <dbReference type="Proteomes" id="UP000826234"/>
    </source>
</evidence>
<accession>A0ABQ7T9F1</accession>
<keyword evidence="4" id="KW-1015">Disulfide bond</keyword>
<comment type="caution">
    <text evidence="7">The sequence shown here is derived from an EMBL/GenBank/DDBJ whole genome shotgun (WGS) entry which is preliminary data.</text>
</comment>
<dbReference type="Gene3D" id="3.10.100.10">
    <property type="entry name" value="Mannose-Binding Protein A, subunit A"/>
    <property type="match status" value="1"/>
</dbReference>
<evidence type="ECO:0000256" key="1">
    <source>
        <dbReference type="ARBA" id="ARBA00004401"/>
    </source>
</evidence>
<sequence length="233" mass="26289">MAHCWELCLNFAQVTFGNRTVPGLPKSGAHGATGLVNLDTKKDHPWKMATSVVNSDTLDVQPSTSVNYQDLESLDEGDERFPSPQSSCRRVCPTNRLVLALMAACGILTLSVVVLGFQGTKSGCCPKDWQMFQESCYWMSRATLSWENAKRNCERKNAHLRFINQRKRPVMIWIGLTDVSGNWNDWMENQPDHWYGHGLGGGEDCVHMNAGGAWNDNHCSRAFYWICEMELKI</sequence>
<dbReference type="PROSITE" id="PS50041">
    <property type="entry name" value="C_TYPE_LECTIN_2"/>
    <property type="match status" value="1"/>
</dbReference>
<feature type="transmembrane region" description="Helical" evidence="5">
    <location>
        <begin position="97"/>
        <end position="117"/>
    </location>
</feature>
<name>A0ABQ7T9F1_PHRPL</name>